<accession>A0A2P2IH94</accession>
<organism evidence="1">
    <name type="scientific">Rhizophora mucronata</name>
    <name type="common">Asiatic mangrove</name>
    <dbReference type="NCBI Taxonomy" id="61149"/>
    <lineage>
        <taxon>Eukaryota</taxon>
        <taxon>Viridiplantae</taxon>
        <taxon>Streptophyta</taxon>
        <taxon>Embryophyta</taxon>
        <taxon>Tracheophyta</taxon>
        <taxon>Spermatophyta</taxon>
        <taxon>Magnoliopsida</taxon>
        <taxon>eudicotyledons</taxon>
        <taxon>Gunneridae</taxon>
        <taxon>Pentapetalae</taxon>
        <taxon>rosids</taxon>
        <taxon>fabids</taxon>
        <taxon>Malpighiales</taxon>
        <taxon>Rhizophoraceae</taxon>
        <taxon>Rhizophora</taxon>
    </lineage>
</organism>
<dbReference type="AlphaFoldDB" id="A0A2P2IH94"/>
<sequence length="22" mass="2708">MVKVYKYMKRKGGRVRLGDFLY</sequence>
<evidence type="ECO:0000313" key="1">
    <source>
        <dbReference type="EMBL" id="MBW80588.1"/>
    </source>
</evidence>
<name>A0A2P2IH94_RHIMU</name>
<proteinExistence type="predicted"/>
<dbReference type="EMBL" id="GGEC01000105">
    <property type="protein sequence ID" value="MBW80588.1"/>
    <property type="molecule type" value="Transcribed_RNA"/>
</dbReference>
<protein>
    <submittedName>
        <fullName evidence="1">Uncharacterized protein</fullName>
    </submittedName>
</protein>
<reference evidence="1" key="1">
    <citation type="submission" date="2018-02" db="EMBL/GenBank/DDBJ databases">
        <title>Rhizophora mucronata_Transcriptome.</title>
        <authorList>
            <person name="Meera S.P."/>
            <person name="Sreeshan A."/>
            <person name="Augustine A."/>
        </authorList>
    </citation>
    <scope>NUCLEOTIDE SEQUENCE</scope>
    <source>
        <tissue evidence="1">Leaf</tissue>
    </source>
</reference>